<proteinExistence type="predicted"/>
<organism evidence="1 2">
    <name type="scientific">Actinomadura adrarensis</name>
    <dbReference type="NCBI Taxonomy" id="1819600"/>
    <lineage>
        <taxon>Bacteria</taxon>
        <taxon>Bacillati</taxon>
        <taxon>Actinomycetota</taxon>
        <taxon>Actinomycetes</taxon>
        <taxon>Streptosporangiales</taxon>
        <taxon>Thermomonosporaceae</taxon>
        <taxon>Actinomadura</taxon>
    </lineage>
</organism>
<keyword evidence="2" id="KW-1185">Reference proteome</keyword>
<reference evidence="2" key="1">
    <citation type="journal article" date="2019" name="Int. J. Syst. Evol. Microbiol.">
        <title>The Global Catalogue of Microorganisms (GCM) 10K type strain sequencing project: providing services to taxonomists for standard genome sequencing and annotation.</title>
        <authorList>
            <consortium name="The Broad Institute Genomics Platform"/>
            <consortium name="The Broad Institute Genome Sequencing Center for Infectious Disease"/>
            <person name="Wu L."/>
            <person name="Ma J."/>
        </authorList>
    </citation>
    <scope>NUCLEOTIDE SEQUENCE [LARGE SCALE GENOMIC DNA]</scope>
    <source>
        <strain evidence="2">JCM 31696</strain>
    </source>
</reference>
<comment type="caution">
    <text evidence="1">The sequence shown here is derived from an EMBL/GenBank/DDBJ whole genome shotgun (WGS) entry which is preliminary data.</text>
</comment>
<accession>A0ABW3CEE8</accession>
<protein>
    <recommendedName>
        <fullName evidence="3">SAM-dependent methyltransferase</fullName>
    </recommendedName>
</protein>
<dbReference type="Proteomes" id="UP001597083">
    <property type="component" value="Unassembled WGS sequence"/>
</dbReference>
<name>A0ABW3CEE8_9ACTN</name>
<evidence type="ECO:0000313" key="1">
    <source>
        <dbReference type="EMBL" id="MFD0851971.1"/>
    </source>
</evidence>
<evidence type="ECO:0008006" key="3">
    <source>
        <dbReference type="Google" id="ProtNLM"/>
    </source>
</evidence>
<gene>
    <name evidence="1" type="ORF">ACFQ07_07045</name>
</gene>
<evidence type="ECO:0000313" key="2">
    <source>
        <dbReference type="Proteomes" id="UP001597083"/>
    </source>
</evidence>
<sequence>RLALTCWEMPGSGALGIVWDEVERAGVAWPDDIPLSPFMEYGERAAFESLVRDAGFADAVAETVDWEHVTDPEEWWRTGALSRVGSNGVIIARQDAATVARIKAEYDLIMARYAVDGGLVSLPAHALLAHGTR</sequence>
<feature type="non-terminal residue" evidence="1">
    <location>
        <position position="1"/>
    </location>
</feature>
<dbReference type="EMBL" id="JBHTIR010000948">
    <property type="protein sequence ID" value="MFD0851971.1"/>
    <property type="molecule type" value="Genomic_DNA"/>
</dbReference>